<feature type="compositionally biased region" description="Basic and acidic residues" evidence="1">
    <location>
        <begin position="29"/>
        <end position="38"/>
    </location>
</feature>
<evidence type="ECO:0000313" key="3">
    <source>
        <dbReference type="Proteomes" id="UP000221369"/>
    </source>
</evidence>
<accession>A0A2A9DSC0</accession>
<dbReference type="Proteomes" id="UP000221369">
    <property type="component" value="Unassembled WGS sequence"/>
</dbReference>
<organism evidence="2 3">
    <name type="scientific">Paramicrobacterium agarici</name>
    <dbReference type="NCBI Taxonomy" id="630514"/>
    <lineage>
        <taxon>Bacteria</taxon>
        <taxon>Bacillati</taxon>
        <taxon>Actinomycetota</taxon>
        <taxon>Actinomycetes</taxon>
        <taxon>Micrococcales</taxon>
        <taxon>Microbacteriaceae</taxon>
        <taxon>Paramicrobacterium</taxon>
    </lineage>
</organism>
<name>A0A2A9DSC0_9MICO</name>
<proteinExistence type="predicted"/>
<comment type="caution">
    <text evidence="2">The sequence shown here is derived from an EMBL/GenBank/DDBJ whole genome shotgun (WGS) entry which is preliminary data.</text>
</comment>
<sequence length="79" mass="8549">MAERGSTKHGPELDDEMKHETEGMIDGTQPDHVEEFRQTEGMPDDTDSEEVEDAAGMTGAEVDDELPWDENPGSGGQGS</sequence>
<evidence type="ECO:0000256" key="1">
    <source>
        <dbReference type="SAM" id="MobiDB-lite"/>
    </source>
</evidence>
<dbReference type="RefSeq" id="WP_098405881.1">
    <property type="nucleotide sequence ID" value="NZ_PDJE01000001.1"/>
</dbReference>
<gene>
    <name evidence="2" type="ORF">ATJ78_0182</name>
</gene>
<feature type="region of interest" description="Disordered" evidence="1">
    <location>
        <begin position="1"/>
        <end position="79"/>
    </location>
</feature>
<protein>
    <submittedName>
        <fullName evidence="2">Uncharacterized protein</fullName>
    </submittedName>
</protein>
<dbReference type="EMBL" id="PDJE01000001">
    <property type="protein sequence ID" value="PFG29281.1"/>
    <property type="molecule type" value="Genomic_DNA"/>
</dbReference>
<dbReference type="OrthoDB" id="5519961at2"/>
<feature type="compositionally biased region" description="Acidic residues" evidence="1">
    <location>
        <begin position="42"/>
        <end position="53"/>
    </location>
</feature>
<dbReference type="AlphaFoldDB" id="A0A2A9DSC0"/>
<feature type="compositionally biased region" description="Basic and acidic residues" evidence="1">
    <location>
        <begin position="1"/>
        <end position="22"/>
    </location>
</feature>
<keyword evidence="3" id="KW-1185">Reference proteome</keyword>
<evidence type="ECO:0000313" key="2">
    <source>
        <dbReference type="EMBL" id="PFG29281.1"/>
    </source>
</evidence>
<reference evidence="2 3" key="1">
    <citation type="submission" date="2017-10" db="EMBL/GenBank/DDBJ databases">
        <title>Sequencing the genomes of 1000 actinobacteria strains.</title>
        <authorList>
            <person name="Klenk H.-P."/>
        </authorList>
    </citation>
    <scope>NUCLEOTIDE SEQUENCE [LARGE SCALE GENOMIC DNA]</scope>
    <source>
        <strain evidence="2 3">DSM 21798</strain>
    </source>
</reference>